<sequence length="70" mass="7736">MVVWKTSAPWRKRIRPVGQGEHRSAGPVGLLVASLAELSGLVLLHSDRDFGPFARHTGQRTVMVTDRSRS</sequence>
<dbReference type="EMBL" id="JNAD02000003">
    <property type="protein sequence ID" value="RKM97033.1"/>
    <property type="molecule type" value="Genomic_DNA"/>
</dbReference>
<comment type="caution">
    <text evidence="1">The sequence shown here is derived from an EMBL/GenBank/DDBJ whole genome shotgun (WGS) entry which is preliminary data.</text>
</comment>
<evidence type="ECO:0008006" key="3">
    <source>
        <dbReference type="Google" id="ProtNLM"/>
    </source>
</evidence>
<protein>
    <recommendedName>
        <fullName evidence="3">PIN domain-containing protein</fullName>
    </recommendedName>
</protein>
<evidence type="ECO:0000313" key="1">
    <source>
        <dbReference type="EMBL" id="RKM97033.1"/>
    </source>
</evidence>
<dbReference type="Gene3D" id="3.40.50.1010">
    <property type="entry name" value="5'-nuclease"/>
    <property type="match status" value="1"/>
</dbReference>
<organism evidence="1 2">
    <name type="scientific">Streptomyces xinghaiensis</name>
    <dbReference type="NCBI Taxonomy" id="1038928"/>
    <lineage>
        <taxon>Bacteria</taxon>
        <taxon>Bacillati</taxon>
        <taxon>Actinomycetota</taxon>
        <taxon>Actinomycetes</taxon>
        <taxon>Kitasatosporales</taxon>
        <taxon>Streptomycetaceae</taxon>
        <taxon>Streptomyces</taxon>
    </lineage>
</organism>
<name>A0A420V5T8_9ACTN</name>
<evidence type="ECO:0000313" key="2">
    <source>
        <dbReference type="Proteomes" id="UP000028058"/>
    </source>
</evidence>
<dbReference type="AlphaFoldDB" id="A0A420V5T8"/>
<proteinExistence type="predicted"/>
<reference evidence="1 2" key="1">
    <citation type="journal article" date="2014" name="Genome Announc.">
        <title>Draft Genome Sequence of Streptomyces fradiae ATCC 19609, a Strain Highly Sensitive to Antibiotics.</title>
        <authorList>
            <person name="Bekker O.B."/>
            <person name="Klimina K.M."/>
            <person name="Vatlin A.A."/>
            <person name="Zakharevich N.V."/>
            <person name="Kasianov A.S."/>
            <person name="Danilenko V.N."/>
        </authorList>
    </citation>
    <scope>NUCLEOTIDE SEQUENCE [LARGE SCALE GENOMIC DNA]</scope>
    <source>
        <strain evidence="1 2">ATCC 19609</strain>
    </source>
</reference>
<dbReference type="Proteomes" id="UP000028058">
    <property type="component" value="Unassembled WGS sequence"/>
</dbReference>
<keyword evidence="2" id="KW-1185">Reference proteome</keyword>
<gene>
    <name evidence="1" type="ORF">SFRA_007155</name>
</gene>
<accession>A0A420V5T8</accession>